<keyword evidence="2" id="KW-0479">Metal-binding</keyword>
<keyword evidence="2" id="KW-0862">Zinc</keyword>
<proteinExistence type="predicted"/>
<organism evidence="5 6">
    <name type="scientific">Candida maltosa (strain Xu316)</name>
    <name type="common">Yeast</name>
    <dbReference type="NCBI Taxonomy" id="1245528"/>
    <lineage>
        <taxon>Eukaryota</taxon>
        <taxon>Fungi</taxon>
        <taxon>Dikarya</taxon>
        <taxon>Ascomycota</taxon>
        <taxon>Saccharomycotina</taxon>
        <taxon>Pichiomycetes</taxon>
        <taxon>Debaryomycetaceae</taxon>
        <taxon>Candida/Lodderomyces clade</taxon>
        <taxon>Candida</taxon>
    </lineage>
</organism>
<evidence type="ECO:0000313" key="6">
    <source>
        <dbReference type="Proteomes" id="UP000011777"/>
    </source>
</evidence>
<sequence>MNQQLDLDSPYIYCGICFKDNTELSISSNNKLVLTSCAHITCDSHIQSTTANSFLEDDDNNKSIVCPVCHTPDISTVLINTSLSDELKNFFIPTPQKIDLLTSSGKFQYCALVDRINNYKTTIGKLNEKVKKQNKFLHAAKEEISYLNQYKSKVDELNSEIESLKRQLCDSKRPETFDLSNEELGYSVEISPPPVQQQNRYNTVSHSFIEKVHQQSSKKVIPGSQSSNSLESRVSSDRNKKQSFFAESTKIGDLHSNSISPNTSSAGSPSNSLKRFGYVNKMSSSSTTTKKNRPSTSQLASRITANMKFGAPVSSKNVVTGNYRPSSTVTRVSKSPTLTRSNRRFSEASPYFGK</sequence>
<gene>
    <name evidence="5" type="ORF">G210_1872</name>
</gene>
<keyword evidence="6" id="KW-1185">Reference proteome</keyword>
<dbReference type="InterPro" id="IPR013083">
    <property type="entry name" value="Znf_RING/FYVE/PHD"/>
</dbReference>
<dbReference type="GO" id="GO:0000795">
    <property type="term" value="C:synaptonemal complex"/>
    <property type="evidence" value="ECO:0007669"/>
    <property type="project" value="InterPro"/>
</dbReference>
<dbReference type="STRING" id="1245528.M3IVK3"/>
<dbReference type="InterPro" id="IPR042123">
    <property type="entry name" value="Zip3/RNF212-like"/>
</dbReference>
<feature type="compositionally biased region" description="Polar residues" evidence="3">
    <location>
        <begin position="255"/>
        <end position="273"/>
    </location>
</feature>
<evidence type="ECO:0000256" key="2">
    <source>
        <dbReference type="PROSITE-ProRule" id="PRU00175"/>
    </source>
</evidence>
<evidence type="ECO:0000259" key="4">
    <source>
        <dbReference type="PROSITE" id="PS50089"/>
    </source>
</evidence>
<dbReference type="PROSITE" id="PS50089">
    <property type="entry name" value="ZF_RING_2"/>
    <property type="match status" value="1"/>
</dbReference>
<dbReference type="GO" id="GO:0007131">
    <property type="term" value="P:reciprocal meiotic recombination"/>
    <property type="evidence" value="ECO:0007669"/>
    <property type="project" value="InterPro"/>
</dbReference>
<evidence type="ECO:0000256" key="1">
    <source>
        <dbReference type="ARBA" id="ARBA00023254"/>
    </source>
</evidence>
<dbReference type="OMA" id="NTQMATH"/>
<name>M3IVK3_CANMX</name>
<dbReference type="OrthoDB" id="2535391at2759"/>
<keyword evidence="1" id="KW-0469">Meiosis</keyword>
<feature type="compositionally biased region" description="Polar residues" evidence="3">
    <location>
        <begin position="321"/>
        <end position="340"/>
    </location>
</feature>
<dbReference type="GO" id="GO:0008270">
    <property type="term" value="F:zinc ion binding"/>
    <property type="evidence" value="ECO:0007669"/>
    <property type="project" value="UniProtKB-KW"/>
</dbReference>
<dbReference type="GO" id="GO:0007129">
    <property type="term" value="P:homologous chromosome pairing at meiosis"/>
    <property type="evidence" value="ECO:0007669"/>
    <property type="project" value="TreeGrafter"/>
</dbReference>
<feature type="region of interest" description="Disordered" evidence="3">
    <location>
        <begin position="321"/>
        <end position="354"/>
    </location>
</feature>
<evidence type="ECO:0000313" key="5">
    <source>
        <dbReference type="EMBL" id="EMG50641.1"/>
    </source>
</evidence>
<accession>M3IVK3</accession>
<comment type="caution">
    <text evidence="5">The sequence shown here is derived from an EMBL/GenBank/DDBJ whole genome shotgun (WGS) entry which is preliminary data.</text>
</comment>
<dbReference type="Proteomes" id="UP000011777">
    <property type="component" value="Unassembled WGS sequence"/>
</dbReference>
<feature type="domain" description="RING-type" evidence="4">
    <location>
        <begin position="14"/>
        <end position="70"/>
    </location>
</feature>
<dbReference type="PANTHER" id="PTHR22663">
    <property type="entry name" value="RING FINGER PROTEIN NARYA-RELATED"/>
    <property type="match status" value="1"/>
</dbReference>
<reference evidence="5 6" key="1">
    <citation type="submission" date="2013-02" db="EMBL/GenBank/DDBJ databases">
        <title>Genome sequence of Candida maltosa Xu316, a potential industrial strain for xylitol and ethanol production.</title>
        <authorList>
            <person name="Yu J."/>
            <person name="Wang Q."/>
            <person name="Geng X."/>
            <person name="Bao W."/>
            <person name="He P."/>
            <person name="Cai J."/>
        </authorList>
    </citation>
    <scope>NUCLEOTIDE SEQUENCE [LARGE SCALE GENOMIC DNA]</scope>
    <source>
        <strain evidence="6">Xu316</strain>
    </source>
</reference>
<feature type="region of interest" description="Disordered" evidence="3">
    <location>
        <begin position="212"/>
        <end position="276"/>
    </location>
</feature>
<evidence type="ECO:0000256" key="3">
    <source>
        <dbReference type="SAM" id="MobiDB-lite"/>
    </source>
</evidence>
<dbReference type="eggNOG" id="KOG4739">
    <property type="taxonomic scope" value="Eukaryota"/>
</dbReference>
<protein>
    <recommendedName>
        <fullName evidence="4">RING-type domain-containing protein</fullName>
    </recommendedName>
</protein>
<dbReference type="GO" id="GO:0016925">
    <property type="term" value="P:protein sumoylation"/>
    <property type="evidence" value="ECO:0007669"/>
    <property type="project" value="TreeGrafter"/>
</dbReference>
<dbReference type="EMBL" id="AOGT01000166">
    <property type="protein sequence ID" value="EMG50641.1"/>
    <property type="molecule type" value="Genomic_DNA"/>
</dbReference>
<dbReference type="GO" id="GO:0019789">
    <property type="term" value="F:SUMO transferase activity"/>
    <property type="evidence" value="ECO:0007669"/>
    <property type="project" value="InterPro"/>
</dbReference>
<dbReference type="HOGENOM" id="CLU_067847_0_0_1"/>
<dbReference type="PANTHER" id="PTHR22663:SF17">
    <property type="entry name" value="RING FINGER PROTEIN NARYA-RELATED"/>
    <property type="match status" value="1"/>
</dbReference>
<dbReference type="Pfam" id="PF14634">
    <property type="entry name" value="zf-RING_5"/>
    <property type="match status" value="1"/>
</dbReference>
<dbReference type="Gene3D" id="3.30.40.10">
    <property type="entry name" value="Zinc/RING finger domain, C3HC4 (zinc finger)"/>
    <property type="match status" value="1"/>
</dbReference>
<feature type="compositionally biased region" description="Polar residues" evidence="3">
    <location>
        <begin position="214"/>
        <end position="233"/>
    </location>
</feature>
<keyword evidence="2" id="KW-0863">Zinc-finger</keyword>
<dbReference type="InterPro" id="IPR001841">
    <property type="entry name" value="Znf_RING"/>
</dbReference>
<dbReference type="AlphaFoldDB" id="M3IVK3"/>